<organism evidence="2">
    <name type="scientific">Arundo donax</name>
    <name type="common">Giant reed</name>
    <name type="synonym">Donax arundinaceus</name>
    <dbReference type="NCBI Taxonomy" id="35708"/>
    <lineage>
        <taxon>Eukaryota</taxon>
        <taxon>Viridiplantae</taxon>
        <taxon>Streptophyta</taxon>
        <taxon>Embryophyta</taxon>
        <taxon>Tracheophyta</taxon>
        <taxon>Spermatophyta</taxon>
        <taxon>Magnoliopsida</taxon>
        <taxon>Liliopsida</taxon>
        <taxon>Poales</taxon>
        <taxon>Poaceae</taxon>
        <taxon>PACMAD clade</taxon>
        <taxon>Arundinoideae</taxon>
        <taxon>Arundineae</taxon>
        <taxon>Arundo</taxon>
    </lineage>
</organism>
<protein>
    <submittedName>
        <fullName evidence="2">DNA-3-methyladenine glycosylase 1</fullName>
    </submittedName>
</protein>
<evidence type="ECO:0000256" key="1">
    <source>
        <dbReference type="SAM" id="MobiDB-lite"/>
    </source>
</evidence>
<evidence type="ECO:0000313" key="2">
    <source>
        <dbReference type="EMBL" id="JAD82476.1"/>
    </source>
</evidence>
<dbReference type="EMBL" id="GBRH01215419">
    <property type="protein sequence ID" value="JAD82476.1"/>
    <property type="molecule type" value="Transcribed_RNA"/>
</dbReference>
<reference evidence="2" key="2">
    <citation type="journal article" date="2015" name="Data Brief">
        <title>Shoot transcriptome of the giant reed, Arundo donax.</title>
        <authorList>
            <person name="Barrero R.A."/>
            <person name="Guerrero F.D."/>
            <person name="Moolhuijzen P."/>
            <person name="Goolsby J.A."/>
            <person name="Tidwell J."/>
            <person name="Bellgard S.E."/>
            <person name="Bellgard M.I."/>
        </authorList>
    </citation>
    <scope>NUCLEOTIDE SEQUENCE</scope>
    <source>
        <tissue evidence="2">Shoot tissue taken approximately 20 cm above the soil surface</tissue>
    </source>
</reference>
<feature type="region of interest" description="Disordered" evidence="1">
    <location>
        <begin position="1"/>
        <end position="60"/>
    </location>
</feature>
<reference evidence="2" key="1">
    <citation type="submission" date="2014-09" db="EMBL/GenBank/DDBJ databases">
        <authorList>
            <person name="Magalhaes I.L.F."/>
            <person name="Oliveira U."/>
            <person name="Santos F.R."/>
            <person name="Vidigal T.H.D.A."/>
            <person name="Brescovit A.D."/>
            <person name="Santos A.J."/>
        </authorList>
    </citation>
    <scope>NUCLEOTIDE SEQUENCE</scope>
    <source>
        <tissue evidence="2">Shoot tissue taken approximately 20 cm above the soil surface</tissue>
    </source>
</reference>
<feature type="compositionally biased region" description="Pro residues" evidence="1">
    <location>
        <begin position="1"/>
        <end position="16"/>
    </location>
</feature>
<dbReference type="AlphaFoldDB" id="A0A0A9D3U8"/>
<feature type="compositionally biased region" description="Low complexity" evidence="1">
    <location>
        <begin position="17"/>
        <end position="47"/>
    </location>
</feature>
<accession>A0A0A9D3U8</accession>
<proteinExistence type="predicted"/>
<name>A0A0A9D3U8_ARUDO</name>
<sequence length="60" mass="6049">MRSPLPPSSPSPPPTSAPLASPAASPPTCTTSPASSLQESSPSLPLPRWTRPRCSPSSPG</sequence>